<protein>
    <submittedName>
        <fullName evidence="1">Uncharacterized protein</fullName>
    </submittedName>
</protein>
<evidence type="ECO:0000313" key="1">
    <source>
        <dbReference type="EMBL" id="RWA07443.1"/>
    </source>
</evidence>
<sequence>MVFIRQGAAAPRLNAYLLPSFPEDQLEPLKRAFELGTCAPFDPMLELVIKRAPGDWEGKKHEYMRKAEDEAGRKEPFVVVDERGAGGRDSVVWYVERFADEDEIDEGIAESTDVAWKIPVKTECLALMFVNYDIANMSLQEDLGNLDVDFPVSPGYEVAEADDCGGLDMLAERASKAAYLVAEPGEFELSEDESLRDNFRPVPDRVARLHEDVARAAGLISSWMIPGKARAVELPDGTKKEFPEGSISLQAKYDPDFAWPAYKWPEGSL</sequence>
<keyword evidence="2" id="KW-1185">Reference proteome</keyword>
<accession>A0A439CZ03</accession>
<dbReference type="EMBL" id="RYZI01000258">
    <property type="protein sequence ID" value="RWA07443.1"/>
    <property type="molecule type" value="Genomic_DNA"/>
</dbReference>
<organism evidence="1 2">
    <name type="scientific">Xylaria grammica</name>
    <dbReference type="NCBI Taxonomy" id="363999"/>
    <lineage>
        <taxon>Eukaryota</taxon>
        <taxon>Fungi</taxon>
        <taxon>Dikarya</taxon>
        <taxon>Ascomycota</taxon>
        <taxon>Pezizomycotina</taxon>
        <taxon>Sordariomycetes</taxon>
        <taxon>Xylariomycetidae</taxon>
        <taxon>Xylariales</taxon>
        <taxon>Xylariaceae</taxon>
        <taxon>Xylaria</taxon>
    </lineage>
</organism>
<dbReference type="Proteomes" id="UP000286045">
    <property type="component" value="Unassembled WGS sequence"/>
</dbReference>
<reference evidence="1 2" key="1">
    <citation type="submission" date="2018-12" db="EMBL/GenBank/DDBJ databases">
        <title>Draft genome sequence of Xylaria grammica IHI A82.</title>
        <authorList>
            <person name="Buettner E."/>
            <person name="Kellner H."/>
        </authorList>
    </citation>
    <scope>NUCLEOTIDE SEQUENCE [LARGE SCALE GENOMIC DNA]</scope>
    <source>
        <strain evidence="1 2">IHI A82</strain>
    </source>
</reference>
<name>A0A439CZ03_9PEZI</name>
<proteinExistence type="predicted"/>
<dbReference type="AlphaFoldDB" id="A0A439CZ03"/>
<evidence type="ECO:0000313" key="2">
    <source>
        <dbReference type="Proteomes" id="UP000286045"/>
    </source>
</evidence>
<comment type="caution">
    <text evidence="1">The sequence shown here is derived from an EMBL/GenBank/DDBJ whole genome shotgun (WGS) entry which is preliminary data.</text>
</comment>
<gene>
    <name evidence="1" type="ORF">EKO27_g7662</name>
</gene>